<keyword evidence="4" id="KW-1185">Reference proteome</keyword>
<evidence type="ECO:0000256" key="1">
    <source>
        <dbReference type="SAM" id="MobiDB-lite"/>
    </source>
</evidence>
<evidence type="ECO:0000256" key="2">
    <source>
        <dbReference type="SAM" id="Phobius"/>
    </source>
</evidence>
<reference evidence="3 4" key="1">
    <citation type="submission" date="2020-03" db="EMBL/GenBank/DDBJ databases">
        <title>WGS of actinomycetes isolated from Thailand.</title>
        <authorList>
            <person name="Thawai C."/>
        </authorList>
    </citation>
    <scope>NUCLEOTIDE SEQUENCE [LARGE SCALE GENOMIC DNA]</scope>
    <source>
        <strain evidence="3 4">PRB2-1</strain>
    </source>
</reference>
<protein>
    <recommendedName>
        <fullName evidence="5">Integral membrane protein</fullName>
    </recommendedName>
</protein>
<comment type="caution">
    <text evidence="3">The sequence shown here is derived from an EMBL/GenBank/DDBJ whole genome shotgun (WGS) entry which is preliminary data.</text>
</comment>
<evidence type="ECO:0000313" key="3">
    <source>
        <dbReference type="EMBL" id="NJP46248.1"/>
    </source>
</evidence>
<dbReference type="RefSeq" id="WP_167985097.1">
    <property type="nucleotide sequence ID" value="NZ_JAATEJ010000020.1"/>
</dbReference>
<feature type="transmembrane region" description="Helical" evidence="2">
    <location>
        <begin position="86"/>
        <end position="104"/>
    </location>
</feature>
<organism evidence="3 4">
    <name type="scientific">Actinacidiphila epipremni</name>
    <dbReference type="NCBI Taxonomy" id="2053013"/>
    <lineage>
        <taxon>Bacteria</taxon>
        <taxon>Bacillati</taxon>
        <taxon>Actinomycetota</taxon>
        <taxon>Actinomycetes</taxon>
        <taxon>Kitasatosporales</taxon>
        <taxon>Streptomycetaceae</taxon>
        <taxon>Actinacidiphila</taxon>
    </lineage>
</organism>
<dbReference type="EMBL" id="JAATEJ010000020">
    <property type="protein sequence ID" value="NJP46248.1"/>
    <property type="molecule type" value="Genomic_DNA"/>
</dbReference>
<evidence type="ECO:0000313" key="4">
    <source>
        <dbReference type="Proteomes" id="UP000734511"/>
    </source>
</evidence>
<accession>A0ABX0ZQN8</accession>
<proteinExistence type="predicted"/>
<feature type="compositionally biased region" description="Low complexity" evidence="1">
    <location>
        <begin position="170"/>
        <end position="200"/>
    </location>
</feature>
<keyword evidence="2" id="KW-1133">Transmembrane helix</keyword>
<feature type="region of interest" description="Disordered" evidence="1">
    <location>
        <begin position="140"/>
        <end position="231"/>
    </location>
</feature>
<keyword evidence="2" id="KW-0812">Transmembrane</keyword>
<dbReference type="Proteomes" id="UP000734511">
    <property type="component" value="Unassembled WGS sequence"/>
</dbReference>
<feature type="compositionally biased region" description="Low complexity" evidence="1">
    <location>
        <begin position="148"/>
        <end position="162"/>
    </location>
</feature>
<gene>
    <name evidence="3" type="ORF">HCN08_22990</name>
</gene>
<keyword evidence="2" id="KW-0472">Membrane</keyword>
<name>A0ABX0ZQN8_9ACTN</name>
<sequence>MYGPGITQPPPRPAGRGAVVGMRVLFTALPVLSIGFLAWGSMLRLAIVRHKAQDWALMVVDIVAVVIGYTLVGLAHDNTDTWQSNVGTLTILACMLGTPAYFLVVDLRRKEVQPAGYAMPAGYGMPHPYATGYGPMGPAQAQAQGVIPGPAQAGHQPPAAGHTPYPHQAPPVQVQTPMPQQTPQPRQGPMTAQGPAPAQGAGSGGAQPPRISQVRAELDELSDYLRKEEGR</sequence>
<evidence type="ECO:0008006" key="5">
    <source>
        <dbReference type="Google" id="ProtNLM"/>
    </source>
</evidence>
<feature type="transmembrane region" description="Helical" evidence="2">
    <location>
        <begin position="55"/>
        <end position="74"/>
    </location>
</feature>
<feature type="transmembrane region" description="Helical" evidence="2">
    <location>
        <begin position="20"/>
        <end position="43"/>
    </location>
</feature>